<reference evidence="3" key="1">
    <citation type="submission" date="2018-11" db="EMBL/GenBank/DDBJ databases">
        <authorList>
            <consortium name="Genoscope - CEA"/>
            <person name="William W."/>
        </authorList>
    </citation>
    <scope>NUCLEOTIDE SEQUENCE</scope>
</reference>
<feature type="region of interest" description="Disordered" evidence="1">
    <location>
        <begin position="41"/>
        <end position="107"/>
    </location>
</feature>
<accession>A0A3P6EB28</accession>
<protein>
    <recommendedName>
        <fullName evidence="2">DUF4283 domain-containing protein</fullName>
    </recommendedName>
</protein>
<evidence type="ECO:0000256" key="1">
    <source>
        <dbReference type="SAM" id="MobiDB-lite"/>
    </source>
</evidence>
<dbReference type="EMBL" id="LR031875">
    <property type="protein sequence ID" value="VDD31345.1"/>
    <property type="molecule type" value="Genomic_DNA"/>
</dbReference>
<feature type="compositionally biased region" description="Low complexity" evidence="1">
    <location>
        <begin position="47"/>
        <end position="74"/>
    </location>
</feature>
<dbReference type="InterPro" id="IPR040256">
    <property type="entry name" value="At4g02000-like"/>
</dbReference>
<dbReference type="AlphaFoldDB" id="A0A3P6EB28"/>
<dbReference type="InterPro" id="IPR025558">
    <property type="entry name" value="DUF4283"/>
</dbReference>
<evidence type="ECO:0000313" key="3">
    <source>
        <dbReference type="EMBL" id="VDD31345.1"/>
    </source>
</evidence>
<gene>
    <name evidence="3" type="ORF">BOLC9T56668H</name>
</gene>
<dbReference type="PANTHER" id="PTHR31286">
    <property type="entry name" value="GLYCINE-RICH CELL WALL STRUCTURAL PROTEIN 1.8-LIKE"/>
    <property type="match status" value="1"/>
</dbReference>
<feature type="domain" description="DUF4283" evidence="2">
    <location>
        <begin position="208"/>
        <end position="291"/>
    </location>
</feature>
<proteinExistence type="predicted"/>
<evidence type="ECO:0000259" key="2">
    <source>
        <dbReference type="Pfam" id="PF14111"/>
    </source>
</evidence>
<feature type="compositionally biased region" description="Low complexity" evidence="1">
    <location>
        <begin position="86"/>
        <end position="101"/>
    </location>
</feature>
<sequence>MANPWATVRLSSVLSLSSCSSGDKRNLIPQDPPDLQAQLSQVQYPRLSPSLPSSNRSKVSVSSTDSASSLSSSPTGQKRSAAGPLSTNAATSNPTSTSETTVARSTVKVRDNHSEKFTVRLIEQVLPLYQTLTLSFPFHHLRLRAPLSLRLLLKPLSSLTLSPPPHPLLRPKIRRFEDKSLQRLAHVTVSASGRPTVMIPDAVFQKGADLHKDFIVCIFNGRPPPYSQIQSVLNHMWGKGKRLEIHNNPSSRSLLVRITSDYLKQKIIEKGYWYVGYTLFHTEQWTSSHSTTVSSFESIQIWAHLTGVPLYLRHQVGLSLVTGLVVLVSYPWLPATCSHCKELGHIT</sequence>
<organism evidence="3">
    <name type="scientific">Brassica oleracea</name>
    <name type="common">Wild cabbage</name>
    <dbReference type="NCBI Taxonomy" id="3712"/>
    <lineage>
        <taxon>Eukaryota</taxon>
        <taxon>Viridiplantae</taxon>
        <taxon>Streptophyta</taxon>
        <taxon>Embryophyta</taxon>
        <taxon>Tracheophyta</taxon>
        <taxon>Spermatophyta</taxon>
        <taxon>Magnoliopsida</taxon>
        <taxon>eudicotyledons</taxon>
        <taxon>Gunneridae</taxon>
        <taxon>Pentapetalae</taxon>
        <taxon>rosids</taxon>
        <taxon>malvids</taxon>
        <taxon>Brassicales</taxon>
        <taxon>Brassicaceae</taxon>
        <taxon>Brassiceae</taxon>
        <taxon>Brassica</taxon>
    </lineage>
</organism>
<dbReference type="PANTHER" id="PTHR31286:SF90">
    <property type="entry name" value="DUF4283 DOMAIN-CONTAINING PROTEIN"/>
    <property type="match status" value="1"/>
</dbReference>
<name>A0A3P6EB28_BRAOL</name>
<dbReference type="Pfam" id="PF14111">
    <property type="entry name" value="DUF4283"/>
    <property type="match status" value="1"/>
</dbReference>